<dbReference type="InterPro" id="IPR003121">
    <property type="entry name" value="SWIB_MDM2_domain"/>
</dbReference>
<name>A0A8S9ZZ83_9BILA</name>
<proteinExistence type="predicted"/>
<sequence>MRSSIAQHQNISTPQQTRYVHGSQQTTNVSRRPFIQQMQFTQQQQQQSGRQQQIQNFVSAARKKRRLVDRVIMPEIRQLVPEADAYSCLLTYEQKLDALISRKRLEIQEALKRPLKIKRKLRIYVSHSFVHGKEPEHEGDEGIIPMWELRVEGRLLDESALLPQNSGASFNTSVSSIPALGRSGGSFSSSASSSANTVPPPLTAVQRGTSTGANTTSFVHQKRKFSSFFKSLVIELDKNIYGPDNHLVEWHRTPQTGETDGFQVKRPGNMDVKCTILLLLDHQPMKFKLHPRLAKLLGISIETRMRIIEALWQYIKTHKLQDETDHDVIICDQYLEQVLNCTRMRFMEVPQRLQQLLQQPDPLVIHHVIKWDASNASDNKNTACYDIDVELDDPVKQMQSTFLQSNSNYQEIMAYDQKIHEIVDNINELKHKRDFFSGFSENPQQFVQNWLISQSNDLRTLVGASVNDNELERRVEKYMQPDVQEGVYRYIYGKVQQKRFELECTLGIFICSHIFLFLLKLNIGIKLILTYNKSKIQNLSKNINNDLKDNLRC</sequence>
<organism evidence="3 4">
    <name type="scientific">Meloidogyne graminicola</name>
    <dbReference type="NCBI Taxonomy" id="189291"/>
    <lineage>
        <taxon>Eukaryota</taxon>
        <taxon>Metazoa</taxon>
        <taxon>Ecdysozoa</taxon>
        <taxon>Nematoda</taxon>
        <taxon>Chromadorea</taxon>
        <taxon>Rhabditida</taxon>
        <taxon>Tylenchina</taxon>
        <taxon>Tylenchomorpha</taxon>
        <taxon>Tylenchoidea</taxon>
        <taxon>Meloidogynidae</taxon>
        <taxon>Meloidogyninae</taxon>
        <taxon>Meloidogyne</taxon>
    </lineage>
</organism>
<comment type="caution">
    <text evidence="3">The sequence shown here is derived from an EMBL/GenBank/DDBJ whole genome shotgun (WGS) entry which is preliminary data.</text>
</comment>
<evidence type="ECO:0000313" key="4">
    <source>
        <dbReference type="Proteomes" id="UP000605970"/>
    </source>
</evidence>
<evidence type="ECO:0000256" key="1">
    <source>
        <dbReference type="SAM" id="MobiDB-lite"/>
    </source>
</evidence>
<dbReference type="Gene3D" id="1.10.245.10">
    <property type="entry name" value="SWIB/MDM2 domain"/>
    <property type="match status" value="1"/>
</dbReference>
<evidence type="ECO:0000259" key="2">
    <source>
        <dbReference type="PROSITE" id="PS51925"/>
    </source>
</evidence>
<feature type="region of interest" description="Disordered" evidence="1">
    <location>
        <begin position="1"/>
        <end position="27"/>
    </location>
</feature>
<dbReference type="OrthoDB" id="10263741at2759"/>
<reference evidence="3" key="1">
    <citation type="journal article" date="2020" name="Ecol. Evol.">
        <title>Genome structure and content of the rice root-knot nematode (Meloidogyne graminicola).</title>
        <authorList>
            <person name="Phan N.T."/>
            <person name="Danchin E.G.J."/>
            <person name="Klopp C."/>
            <person name="Perfus-Barbeoch L."/>
            <person name="Kozlowski D.K."/>
            <person name="Koutsovoulos G.D."/>
            <person name="Lopez-Roques C."/>
            <person name="Bouchez O."/>
            <person name="Zahm M."/>
            <person name="Besnard G."/>
            <person name="Bellafiore S."/>
        </authorList>
    </citation>
    <scope>NUCLEOTIDE SEQUENCE</scope>
    <source>
        <strain evidence="3">VN-18</strain>
    </source>
</reference>
<dbReference type="SUPFAM" id="SSF47592">
    <property type="entry name" value="SWIB/MDM2 domain"/>
    <property type="match status" value="1"/>
</dbReference>
<dbReference type="PANTHER" id="PTHR13844">
    <property type="entry name" value="SWI/SNF-RELATED MATRIX-ASSOCIATED ACTIN-DEPENDENT REGULATOR OF CHROMATIN SUBFAMILY D"/>
    <property type="match status" value="1"/>
</dbReference>
<dbReference type="InterPro" id="IPR019835">
    <property type="entry name" value="SWIB_domain"/>
</dbReference>
<dbReference type="Pfam" id="PF02201">
    <property type="entry name" value="SWIB"/>
    <property type="match status" value="1"/>
</dbReference>
<accession>A0A8S9ZZ83</accession>
<dbReference type="AlphaFoldDB" id="A0A8S9ZZ83"/>
<keyword evidence="4" id="KW-1185">Reference proteome</keyword>
<feature type="compositionally biased region" description="Low complexity" evidence="1">
    <location>
        <begin position="185"/>
        <end position="195"/>
    </location>
</feature>
<feature type="domain" description="DM2" evidence="2">
    <location>
        <begin position="282"/>
        <end position="359"/>
    </location>
</feature>
<dbReference type="EMBL" id="JABEBT010000011">
    <property type="protein sequence ID" value="KAF7638622.1"/>
    <property type="molecule type" value="Genomic_DNA"/>
</dbReference>
<feature type="region of interest" description="Disordered" evidence="1">
    <location>
        <begin position="185"/>
        <end position="212"/>
    </location>
</feature>
<dbReference type="InterPro" id="IPR036885">
    <property type="entry name" value="SWIB_MDM2_dom_sf"/>
</dbReference>
<dbReference type="SMART" id="SM00151">
    <property type="entry name" value="SWIB"/>
    <property type="match status" value="1"/>
</dbReference>
<evidence type="ECO:0000313" key="3">
    <source>
        <dbReference type="EMBL" id="KAF7638622.1"/>
    </source>
</evidence>
<dbReference type="PROSITE" id="PS51925">
    <property type="entry name" value="SWIB_MDM2"/>
    <property type="match status" value="1"/>
</dbReference>
<gene>
    <name evidence="3" type="ORF">Mgra_00002000</name>
</gene>
<dbReference type="Proteomes" id="UP000605970">
    <property type="component" value="Unassembled WGS sequence"/>
</dbReference>
<protein>
    <submittedName>
        <fullName evidence="3">SWIB domain-containing protein</fullName>
    </submittedName>
</protein>